<protein>
    <submittedName>
        <fullName evidence="1">Uncharacterized protein</fullName>
    </submittedName>
</protein>
<comment type="caution">
    <text evidence="1">The sequence shown here is derived from an EMBL/GenBank/DDBJ whole genome shotgun (WGS) entry which is preliminary data.</text>
</comment>
<sequence length="137" mass="15960">MQDGVAYTFQFGDILTRKYAEFSEAEKAEYLTAMSWSLELSTHTMETIQPDDDLYSRLADLFSLYSFIPSSGINEMPKEEFLNTLKVWVSDLEYIHERMEDTELASLDEAELTAFWEMMLSNLQSKDAELTEYKLSF</sequence>
<dbReference type="AlphaFoldDB" id="A0A5D4KBJ6"/>
<dbReference type="RefSeq" id="WP_148947735.1">
    <property type="nucleotide sequence ID" value="NZ_VTEH01000013.1"/>
</dbReference>
<gene>
    <name evidence="1" type="ORF">FZC79_15670</name>
</gene>
<proteinExistence type="predicted"/>
<accession>A0A5D4KBJ6</accession>
<name>A0A5D4KBJ6_9BACI</name>
<evidence type="ECO:0000313" key="2">
    <source>
        <dbReference type="Proteomes" id="UP000323317"/>
    </source>
</evidence>
<dbReference type="EMBL" id="VTEH01000013">
    <property type="protein sequence ID" value="TYR74249.1"/>
    <property type="molecule type" value="Genomic_DNA"/>
</dbReference>
<reference evidence="1 2" key="1">
    <citation type="submission" date="2019-08" db="EMBL/GenBank/DDBJ databases">
        <title>Bacillus genomes from the desert of Cuatro Cienegas, Coahuila.</title>
        <authorList>
            <person name="Olmedo-Alvarez G."/>
        </authorList>
    </citation>
    <scope>NUCLEOTIDE SEQUENCE [LARGE SCALE GENOMIC DNA]</scope>
    <source>
        <strain evidence="1 2">CH40_1T</strain>
    </source>
</reference>
<evidence type="ECO:0000313" key="1">
    <source>
        <dbReference type="EMBL" id="TYR74249.1"/>
    </source>
</evidence>
<dbReference type="Proteomes" id="UP000323317">
    <property type="component" value="Unassembled WGS sequence"/>
</dbReference>
<organism evidence="1 2">
    <name type="scientific">Rossellomorea vietnamensis</name>
    <dbReference type="NCBI Taxonomy" id="218284"/>
    <lineage>
        <taxon>Bacteria</taxon>
        <taxon>Bacillati</taxon>
        <taxon>Bacillota</taxon>
        <taxon>Bacilli</taxon>
        <taxon>Bacillales</taxon>
        <taxon>Bacillaceae</taxon>
        <taxon>Rossellomorea</taxon>
    </lineage>
</organism>